<dbReference type="GO" id="GO:0004130">
    <property type="term" value="F:cytochrome-c peroxidase activity"/>
    <property type="evidence" value="ECO:0007669"/>
    <property type="project" value="TreeGrafter"/>
</dbReference>
<keyword evidence="7 9" id="KW-0408">Iron</keyword>
<keyword evidence="6" id="KW-0560">Oxidoreductase</keyword>
<dbReference type="PANTHER" id="PTHR30600">
    <property type="entry name" value="CYTOCHROME C PEROXIDASE-RELATED"/>
    <property type="match status" value="1"/>
</dbReference>
<evidence type="ECO:0000256" key="1">
    <source>
        <dbReference type="ARBA" id="ARBA00004418"/>
    </source>
</evidence>
<dbReference type="SUPFAM" id="SSF46626">
    <property type="entry name" value="Cytochrome c"/>
    <property type="match status" value="2"/>
</dbReference>
<dbReference type="GO" id="GO:0046872">
    <property type="term" value="F:metal ion binding"/>
    <property type="evidence" value="ECO:0007669"/>
    <property type="project" value="UniProtKB-KW"/>
</dbReference>
<dbReference type="InterPro" id="IPR009056">
    <property type="entry name" value="Cyt_c-like_dom"/>
</dbReference>
<dbReference type="GO" id="GO:0009055">
    <property type="term" value="F:electron transfer activity"/>
    <property type="evidence" value="ECO:0007669"/>
    <property type="project" value="InterPro"/>
</dbReference>
<dbReference type="STRING" id="908615.SAMN05421540_105242"/>
<gene>
    <name evidence="11" type="ORF">SAMN05421540_105242</name>
</gene>
<keyword evidence="12" id="KW-1185">Reference proteome</keyword>
<feature type="binding site" description="covalent" evidence="8">
    <location>
        <position position="228"/>
    </location>
    <ligand>
        <name>heme c</name>
        <dbReference type="ChEBI" id="CHEBI:61717"/>
        <label>2</label>
    </ligand>
</feature>
<feature type="binding site" description="covalent" evidence="8">
    <location>
        <position position="83"/>
    </location>
    <ligand>
        <name>heme c</name>
        <dbReference type="ChEBI" id="CHEBI:61717"/>
        <label>1</label>
    </ligand>
</feature>
<dbReference type="Pfam" id="PF03150">
    <property type="entry name" value="CCP_MauG"/>
    <property type="match status" value="1"/>
</dbReference>
<dbReference type="EMBL" id="FNQF01000005">
    <property type="protein sequence ID" value="SEA42401.1"/>
    <property type="molecule type" value="Genomic_DNA"/>
</dbReference>
<comment type="subcellular location">
    <subcellularLocation>
        <location evidence="1">Periplasm</location>
    </subcellularLocation>
</comment>
<dbReference type="InterPro" id="IPR004852">
    <property type="entry name" value="Di-haem_cyt_c_peroxidsae"/>
</dbReference>
<dbReference type="InterPro" id="IPR051395">
    <property type="entry name" value="Cytochrome_c_Peroxidase/MauG"/>
</dbReference>
<comment type="PTM">
    <text evidence="8">Binds 2 heme groups per subunit.</text>
</comment>
<dbReference type="PANTHER" id="PTHR30600:SF7">
    <property type="entry name" value="CYTOCHROME C PEROXIDASE-RELATED"/>
    <property type="match status" value="1"/>
</dbReference>
<dbReference type="PROSITE" id="PS51007">
    <property type="entry name" value="CYTC"/>
    <property type="match status" value="1"/>
</dbReference>
<evidence type="ECO:0000256" key="4">
    <source>
        <dbReference type="ARBA" id="ARBA00022729"/>
    </source>
</evidence>
<dbReference type="InterPro" id="IPR026259">
    <property type="entry name" value="MauG/Cytc_peroxidase"/>
</dbReference>
<feature type="binding site" description="axial binding residue" evidence="9">
    <location>
        <position position="232"/>
    </location>
    <ligand>
        <name>heme c</name>
        <dbReference type="ChEBI" id="CHEBI:61717"/>
        <label>2</label>
    </ligand>
    <ligandPart>
        <name>Fe</name>
        <dbReference type="ChEBI" id="CHEBI:18248"/>
    </ligandPart>
</feature>
<protein>
    <submittedName>
        <fullName evidence="11">Cytochrome c peroxidase</fullName>
    </submittedName>
</protein>
<name>A0A1H4B2Q2_9FLAO</name>
<evidence type="ECO:0000256" key="2">
    <source>
        <dbReference type="ARBA" id="ARBA00022617"/>
    </source>
</evidence>
<keyword evidence="11" id="KW-0575">Peroxidase</keyword>
<accession>A0A1H4B2Q2</accession>
<dbReference type="AlphaFoldDB" id="A0A1H4B2Q2"/>
<organism evidence="11 12">
    <name type="scientific">Psychroflexus halocasei</name>
    <dbReference type="NCBI Taxonomy" id="908615"/>
    <lineage>
        <taxon>Bacteria</taxon>
        <taxon>Pseudomonadati</taxon>
        <taxon>Bacteroidota</taxon>
        <taxon>Flavobacteriia</taxon>
        <taxon>Flavobacteriales</taxon>
        <taxon>Flavobacteriaceae</taxon>
        <taxon>Psychroflexus</taxon>
    </lineage>
</organism>
<dbReference type="Gene3D" id="1.10.760.10">
    <property type="entry name" value="Cytochrome c-like domain"/>
    <property type="match status" value="2"/>
</dbReference>
<feature type="domain" description="Cytochrome c" evidence="10">
    <location>
        <begin position="214"/>
        <end position="332"/>
    </location>
</feature>
<evidence type="ECO:0000259" key="10">
    <source>
        <dbReference type="PROSITE" id="PS51007"/>
    </source>
</evidence>
<evidence type="ECO:0000256" key="5">
    <source>
        <dbReference type="ARBA" id="ARBA00022764"/>
    </source>
</evidence>
<reference evidence="11 12" key="1">
    <citation type="submission" date="2016-10" db="EMBL/GenBank/DDBJ databases">
        <authorList>
            <person name="de Groot N.N."/>
        </authorList>
    </citation>
    <scope>NUCLEOTIDE SEQUENCE [LARGE SCALE GENOMIC DNA]</scope>
    <source>
        <strain evidence="11 12">DSM 23581</strain>
    </source>
</reference>
<evidence type="ECO:0000313" key="11">
    <source>
        <dbReference type="EMBL" id="SEA42401.1"/>
    </source>
</evidence>
<proteinExistence type="predicted"/>
<comment type="cofactor">
    <cofactor evidence="8">
        <name>heme</name>
        <dbReference type="ChEBI" id="CHEBI:30413"/>
    </cofactor>
    <text evidence="8">Binds 2 heme groups.</text>
</comment>
<dbReference type="InterPro" id="IPR036909">
    <property type="entry name" value="Cyt_c-like_dom_sf"/>
</dbReference>
<feature type="binding site" description="axial binding residue" evidence="9">
    <location>
        <position position="307"/>
    </location>
    <ligand>
        <name>heme c</name>
        <dbReference type="ChEBI" id="CHEBI:61717"/>
        <label>2</label>
    </ligand>
    <ligandPart>
        <name>Fe</name>
        <dbReference type="ChEBI" id="CHEBI:18248"/>
    </ligandPart>
</feature>
<keyword evidence="3 9" id="KW-0479">Metal-binding</keyword>
<feature type="binding site" description="covalent" evidence="8">
    <location>
        <position position="86"/>
    </location>
    <ligand>
        <name>heme c</name>
        <dbReference type="ChEBI" id="CHEBI:61717"/>
        <label>1</label>
    </ligand>
</feature>
<feature type="binding site" description="covalent" evidence="8">
    <location>
        <position position="231"/>
    </location>
    <ligand>
        <name>heme c</name>
        <dbReference type="ChEBI" id="CHEBI:61717"/>
        <label>2</label>
    </ligand>
</feature>
<feature type="binding site" description="axial binding residue" evidence="9">
    <location>
        <position position="87"/>
    </location>
    <ligand>
        <name>heme c</name>
        <dbReference type="ChEBI" id="CHEBI:61717"/>
        <label>1</label>
    </ligand>
    <ligandPart>
        <name>Fe</name>
        <dbReference type="ChEBI" id="CHEBI:18248"/>
    </ligandPart>
</feature>
<dbReference type="GO" id="GO:0020037">
    <property type="term" value="F:heme binding"/>
    <property type="evidence" value="ECO:0007669"/>
    <property type="project" value="InterPro"/>
</dbReference>
<evidence type="ECO:0000256" key="8">
    <source>
        <dbReference type="PIRSR" id="PIRSR000294-1"/>
    </source>
</evidence>
<evidence type="ECO:0000256" key="9">
    <source>
        <dbReference type="PIRSR" id="PIRSR000294-2"/>
    </source>
</evidence>
<evidence type="ECO:0000256" key="7">
    <source>
        <dbReference type="ARBA" id="ARBA00023004"/>
    </source>
</evidence>
<sequence>MKRLFIFLFLIPFISCNDNQKADKKNATTIKLAEEGYEPLTDAQIYFEPISSVEMKKPDEKAVELGKHLFYDTRLSGEGNISCNSCHNLKTFGVDNERFSPGDAEGTMGNRNSPTVLHAALHRMQFWDGRAETVEEQAAGPILNPVEHNIKDEEQLVNRLKEIELYQDLFKKTYGEGSITFDNIINAIGDFERTLMPESRFDKYLEGDKTALNAKEKRGLKSFIDAGCITCHSGVAMGGQMLQKFGLYEDYWKETKSETIDLGLYEVSQNEMDKYFFKVPGLRNVEHTYPYFHDGSVKDLKKTVELMVKLQTKNDLTENEIDDMVAFLNSLSSDVSDDVKQSPFK</sequence>
<dbReference type="Pfam" id="PF00034">
    <property type="entry name" value="Cytochrom_C"/>
    <property type="match status" value="1"/>
</dbReference>
<keyword evidence="5" id="KW-0574">Periplasm</keyword>
<evidence type="ECO:0000256" key="6">
    <source>
        <dbReference type="ARBA" id="ARBA00023002"/>
    </source>
</evidence>
<dbReference type="RefSeq" id="WP_093244201.1">
    <property type="nucleotide sequence ID" value="NZ_FNQF01000005.1"/>
</dbReference>
<dbReference type="GO" id="GO:0042597">
    <property type="term" value="C:periplasmic space"/>
    <property type="evidence" value="ECO:0007669"/>
    <property type="project" value="UniProtKB-SubCell"/>
</dbReference>
<keyword evidence="4" id="KW-0732">Signal</keyword>
<evidence type="ECO:0000313" key="12">
    <source>
        <dbReference type="Proteomes" id="UP000198820"/>
    </source>
</evidence>
<dbReference type="Proteomes" id="UP000198820">
    <property type="component" value="Unassembled WGS sequence"/>
</dbReference>
<evidence type="ECO:0000256" key="3">
    <source>
        <dbReference type="ARBA" id="ARBA00022723"/>
    </source>
</evidence>
<dbReference type="PIRSF" id="PIRSF000294">
    <property type="entry name" value="Cytochrome-c_peroxidase"/>
    <property type="match status" value="1"/>
</dbReference>
<keyword evidence="2 8" id="KW-0349">Heme</keyword>